<dbReference type="Proteomes" id="UP001558613">
    <property type="component" value="Unassembled WGS sequence"/>
</dbReference>
<keyword evidence="3" id="KW-1185">Reference proteome</keyword>
<evidence type="ECO:0000256" key="1">
    <source>
        <dbReference type="SAM" id="MobiDB-lite"/>
    </source>
</evidence>
<gene>
    <name evidence="2" type="ORF">QQF64_014054</name>
</gene>
<protein>
    <submittedName>
        <fullName evidence="2">Uncharacterized protein</fullName>
    </submittedName>
</protein>
<reference evidence="2 3" key="1">
    <citation type="submission" date="2023-09" db="EMBL/GenBank/DDBJ databases">
        <authorList>
            <person name="Wang M."/>
        </authorList>
    </citation>
    <scope>NUCLEOTIDE SEQUENCE [LARGE SCALE GENOMIC DNA]</scope>
    <source>
        <strain evidence="2">GT-2023</strain>
        <tissue evidence="2">Liver</tissue>
    </source>
</reference>
<evidence type="ECO:0000313" key="2">
    <source>
        <dbReference type="EMBL" id="KAL1255993.1"/>
    </source>
</evidence>
<accession>A0ABR3LX32</accession>
<dbReference type="EMBL" id="JAYMGO010000019">
    <property type="protein sequence ID" value="KAL1255993.1"/>
    <property type="molecule type" value="Genomic_DNA"/>
</dbReference>
<name>A0ABR3LX32_9TELE</name>
<feature type="compositionally biased region" description="Basic and acidic residues" evidence="1">
    <location>
        <begin position="109"/>
        <end position="118"/>
    </location>
</feature>
<sequence>MGWMDTLETSPCWLCQTDLITSASRRACVNTLMIAQTRTQTITLIYSVTEKTIVVSGKAGVCFCLLFVSHSYASLRSASVVLRQVYATVSVRPRVKTAVREAPYQPARHKTDVAEEKSAAASARESISTARQRCISSRRLTPLSLPLHSNINNFKIPNNSSSPALPHSAVFCLLHYFTSLSETAVTCWDSTFQAAAGGSQNSPINSHQPDKNSLDITEEHVVKALRVPGWVRSVGTTLRQLKSEYVTECPVCCWLRPSTPSSARNPDCHIGPIILALMFHQLLSAEDKSQRQSVKP</sequence>
<feature type="region of interest" description="Disordered" evidence="1">
    <location>
        <begin position="101"/>
        <end position="120"/>
    </location>
</feature>
<proteinExistence type="predicted"/>
<comment type="caution">
    <text evidence="2">The sequence shown here is derived from an EMBL/GenBank/DDBJ whole genome shotgun (WGS) entry which is preliminary data.</text>
</comment>
<evidence type="ECO:0000313" key="3">
    <source>
        <dbReference type="Proteomes" id="UP001558613"/>
    </source>
</evidence>
<organism evidence="2 3">
    <name type="scientific">Cirrhinus molitorella</name>
    <name type="common">mud carp</name>
    <dbReference type="NCBI Taxonomy" id="172907"/>
    <lineage>
        <taxon>Eukaryota</taxon>
        <taxon>Metazoa</taxon>
        <taxon>Chordata</taxon>
        <taxon>Craniata</taxon>
        <taxon>Vertebrata</taxon>
        <taxon>Euteleostomi</taxon>
        <taxon>Actinopterygii</taxon>
        <taxon>Neopterygii</taxon>
        <taxon>Teleostei</taxon>
        <taxon>Ostariophysi</taxon>
        <taxon>Cypriniformes</taxon>
        <taxon>Cyprinidae</taxon>
        <taxon>Labeoninae</taxon>
        <taxon>Labeonini</taxon>
        <taxon>Cirrhinus</taxon>
    </lineage>
</organism>